<dbReference type="AlphaFoldDB" id="A0A2B7XAH4"/>
<evidence type="ECO:0000313" key="2">
    <source>
        <dbReference type="EMBL" id="PGH05648.1"/>
    </source>
</evidence>
<evidence type="ECO:0000256" key="1">
    <source>
        <dbReference type="SAM" id="MobiDB-lite"/>
    </source>
</evidence>
<gene>
    <name evidence="2" type="ORF">GX51_02807</name>
</gene>
<dbReference type="OrthoDB" id="10604957at2759"/>
<feature type="region of interest" description="Disordered" evidence="1">
    <location>
        <begin position="92"/>
        <end position="127"/>
    </location>
</feature>
<reference evidence="2 3" key="1">
    <citation type="submission" date="2017-10" db="EMBL/GenBank/DDBJ databases">
        <title>Comparative genomics in systemic dimorphic fungi from Ajellomycetaceae.</title>
        <authorList>
            <person name="Munoz J.F."/>
            <person name="Mcewen J.G."/>
            <person name="Clay O.K."/>
            <person name="Cuomo C.A."/>
        </authorList>
    </citation>
    <scope>NUCLEOTIDE SEQUENCE [LARGE SCALE GENOMIC DNA]</scope>
    <source>
        <strain evidence="2 3">UAMH130</strain>
    </source>
</reference>
<protein>
    <submittedName>
        <fullName evidence="2">Uncharacterized protein</fullName>
    </submittedName>
</protein>
<proteinExistence type="predicted"/>
<keyword evidence="3" id="KW-1185">Reference proteome</keyword>
<evidence type="ECO:0000313" key="3">
    <source>
        <dbReference type="Proteomes" id="UP000224080"/>
    </source>
</evidence>
<comment type="caution">
    <text evidence="2">The sequence shown here is derived from an EMBL/GenBank/DDBJ whole genome shotgun (WGS) entry which is preliminary data.</text>
</comment>
<name>A0A2B7XAH4_9EURO</name>
<organism evidence="2 3">
    <name type="scientific">Blastomyces parvus</name>
    <dbReference type="NCBI Taxonomy" id="2060905"/>
    <lineage>
        <taxon>Eukaryota</taxon>
        <taxon>Fungi</taxon>
        <taxon>Dikarya</taxon>
        <taxon>Ascomycota</taxon>
        <taxon>Pezizomycotina</taxon>
        <taxon>Eurotiomycetes</taxon>
        <taxon>Eurotiomycetidae</taxon>
        <taxon>Onygenales</taxon>
        <taxon>Ajellomycetaceae</taxon>
        <taxon>Blastomyces</taxon>
    </lineage>
</organism>
<accession>A0A2B7XAH4</accession>
<sequence>MSVQNTTNQQLTEQFTALDAHYNTHYATRAREGCGCCLHPSEGGPLHRCIVSPLHHACDNGHFRGLKCYAIPNESYSIVDYYIRRLKMTKNTKPRTTIGPPPTLSNTISRSRPHKERPQQSQGTQLRFHGPQPALAYVLTNILPRSAMFAVFAYVASILY</sequence>
<dbReference type="Proteomes" id="UP000224080">
    <property type="component" value="Unassembled WGS sequence"/>
</dbReference>
<dbReference type="EMBL" id="PDNC01000028">
    <property type="protein sequence ID" value="PGH05648.1"/>
    <property type="molecule type" value="Genomic_DNA"/>
</dbReference>